<dbReference type="InterPro" id="IPR025333">
    <property type="entry name" value="DUF4239"/>
</dbReference>
<name>K8PDZ8_9BRAD</name>
<keyword evidence="1" id="KW-0472">Membrane</keyword>
<dbReference type="PATRIC" id="fig|883078.3.peg.3104"/>
<feature type="transmembrane region" description="Helical" evidence="1">
    <location>
        <begin position="12"/>
        <end position="33"/>
    </location>
</feature>
<organism evidence="2 3">
    <name type="scientific">Afipia broomeae ATCC 49717</name>
    <dbReference type="NCBI Taxonomy" id="883078"/>
    <lineage>
        <taxon>Bacteria</taxon>
        <taxon>Pseudomonadati</taxon>
        <taxon>Pseudomonadota</taxon>
        <taxon>Alphaproteobacteria</taxon>
        <taxon>Hyphomicrobiales</taxon>
        <taxon>Nitrobacteraceae</taxon>
        <taxon>Afipia</taxon>
    </lineage>
</organism>
<sequence length="265" mass="28603">MIRAWLDLSAIGIFAVLIVLYFGFSLFLALISFRSPLARHVQSLTGVVAPFFGSVAILFALLTGFLANDVSERNRRAHRAVETEAGEIHNLHTLSVASVSDMQSIRRAIKVYVTSVVTDEWPTLDRGQTSPITGAAYDDLLHEVSVPSIGKASGSAVQSAMLGSALRIGTTRNERVAISSDHTNDLKWLVVILLALFTQVAIALVHLERPRAFAASMTVFSSAVIVTLGIIALQEYPFNGAFRVSPAPLAQLLSLPEAITPRPLN</sequence>
<evidence type="ECO:0000313" key="2">
    <source>
        <dbReference type="EMBL" id="EKS36588.1"/>
    </source>
</evidence>
<dbReference type="EMBL" id="AGWX01000004">
    <property type="protein sequence ID" value="EKS36588.1"/>
    <property type="molecule type" value="Genomic_DNA"/>
</dbReference>
<feature type="transmembrane region" description="Helical" evidence="1">
    <location>
        <begin position="188"/>
        <end position="207"/>
    </location>
</feature>
<keyword evidence="1" id="KW-1133">Transmembrane helix</keyword>
<feature type="transmembrane region" description="Helical" evidence="1">
    <location>
        <begin position="213"/>
        <end position="233"/>
    </location>
</feature>
<dbReference type="AlphaFoldDB" id="K8PDZ8"/>
<reference evidence="2 3" key="1">
    <citation type="submission" date="2012-04" db="EMBL/GenBank/DDBJ databases">
        <title>The Genome Sequence of Afipia broomeae ATCC 49717.</title>
        <authorList>
            <consortium name="The Broad Institute Genome Sequencing Platform"/>
            <person name="Earl A."/>
            <person name="Ward D."/>
            <person name="Feldgarden M."/>
            <person name="Gevers D."/>
            <person name="Huys G."/>
            <person name="Walker B."/>
            <person name="Young S.K."/>
            <person name="Zeng Q."/>
            <person name="Gargeya S."/>
            <person name="Fitzgerald M."/>
            <person name="Haas B."/>
            <person name="Abouelleil A."/>
            <person name="Alvarado L."/>
            <person name="Arachchi H.M."/>
            <person name="Berlin A."/>
            <person name="Chapman S.B."/>
            <person name="Goldberg J."/>
            <person name="Griggs A."/>
            <person name="Gujja S."/>
            <person name="Hansen M."/>
            <person name="Howarth C."/>
            <person name="Imamovic A."/>
            <person name="Larimer J."/>
            <person name="McCowen C."/>
            <person name="Montmayeur A."/>
            <person name="Murphy C."/>
            <person name="Neiman D."/>
            <person name="Pearson M."/>
            <person name="Priest M."/>
            <person name="Roberts A."/>
            <person name="Saif S."/>
            <person name="Shea T."/>
            <person name="Sisk P."/>
            <person name="Sykes S."/>
            <person name="Wortman J."/>
            <person name="Nusbaum C."/>
            <person name="Birren B."/>
        </authorList>
    </citation>
    <scope>NUCLEOTIDE SEQUENCE [LARGE SCALE GENOMIC DNA]</scope>
    <source>
        <strain evidence="2 3">ATCC 49717</strain>
    </source>
</reference>
<dbReference type="HOGENOM" id="CLU_090342_0_0_5"/>
<proteinExistence type="predicted"/>
<dbReference type="Proteomes" id="UP000001096">
    <property type="component" value="Unassembled WGS sequence"/>
</dbReference>
<accession>K8PDZ8</accession>
<feature type="transmembrane region" description="Helical" evidence="1">
    <location>
        <begin position="45"/>
        <end position="67"/>
    </location>
</feature>
<gene>
    <name evidence="2" type="ORF">HMPREF9695_03006</name>
</gene>
<evidence type="ECO:0000256" key="1">
    <source>
        <dbReference type="SAM" id="Phobius"/>
    </source>
</evidence>
<dbReference type="Pfam" id="PF14023">
    <property type="entry name" value="Bestrophin-like"/>
    <property type="match status" value="1"/>
</dbReference>
<comment type="caution">
    <text evidence="2">The sequence shown here is derived from an EMBL/GenBank/DDBJ whole genome shotgun (WGS) entry which is preliminary data.</text>
</comment>
<dbReference type="RefSeq" id="WP_006021711.1">
    <property type="nucleotide sequence ID" value="NZ_KB375283.1"/>
</dbReference>
<evidence type="ECO:0008006" key="4">
    <source>
        <dbReference type="Google" id="ProtNLM"/>
    </source>
</evidence>
<dbReference type="eggNOG" id="ENOG5030R1W">
    <property type="taxonomic scope" value="Bacteria"/>
</dbReference>
<protein>
    <recommendedName>
        <fullName evidence="4">DUF4239 domain-containing protein</fullName>
    </recommendedName>
</protein>
<keyword evidence="3" id="KW-1185">Reference proteome</keyword>
<keyword evidence="1" id="KW-0812">Transmembrane</keyword>
<evidence type="ECO:0000313" key="3">
    <source>
        <dbReference type="Proteomes" id="UP000001096"/>
    </source>
</evidence>